<protein>
    <submittedName>
        <fullName evidence="1">Uncharacterized protein</fullName>
    </submittedName>
</protein>
<evidence type="ECO:0000313" key="2">
    <source>
        <dbReference type="Proteomes" id="UP000821866"/>
    </source>
</evidence>
<name>A0A9J6ERT1_RHIMP</name>
<comment type="caution">
    <text evidence="1">The sequence shown here is derived from an EMBL/GenBank/DDBJ whole genome shotgun (WGS) entry which is preliminary data.</text>
</comment>
<keyword evidence="2" id="KW-1185">Reference proteome</keyword>
<dbReference type="SUPFAM" id="SSF52047">
    <property type="entry name" value="RNI-like"/>
    <property type="match status" value="1"/>
</dbReference>
<reference evidence="1" key="2">
    <citation type="submission" date="2021-09" db="EMBL/GenBank/DDBJ databases">
        <authorList>
            <person name="Jia N."/>
            <person name="Wang J."/>
            <person name="Shi W."/>
            <person name="Du L."/>
            <person name="Sun Y."/>
            <person name="Zhan W."/>
            <person name="Jiang J."/>
            <person name="Wang Q."/>
            <person name="Zhang B."/>
            <person name="Ji P."/>
            <person name="Sakyi L.B."/>
            <person name="Cui X."/>
            <person name="Yuan T."/>
            <person name="Jiang B."/>
            <person name="Yang W."/>
            <person name="Lam T.T.-Y."/>
            <person name="Chang Q."/>
            <person name="Ding S."/>
            <person name="Wang X."/>
            <person name="Zhu J."/>
            <person name="Ruan X."/>
            <person name="Zhao L."/>
            <person name="Wei J."/>
            <person name="Que T."/>
            <person name="Du C."/>
            <person name="Cheng J."/>
            <person name="Dai P."/>
            <person name="Han X."/>
            <person name="Huang E."/>
            <person name="Gao Y."/>
            <person name="Liu J."/>
            <person name="Shao H."/>
            <person name="Ye R."/>
            <person name="Li L."/>
            <person name="Wei W."/>
            <person name="Wang X."/>
            <person name="Wang C."/>
            <person name="Huo Q."/>
            <person name="Li W."/>
            <person name="Guo W."/>
            <person name="Chen H."/>
            <person name="Chen S."/>
            <person name="Zhou L."/>
            <person name="Zhou L."/>
            <person name="Ni X."/>
            <person name="Tian J."/>
            <person name="Zhou Y."/>
            <person name="Sheng Y."/>
            <person name="Liu T."/>
            <person name="Pan Y."/>
            <person name="Xia L."/>
            <person name="Li J."/>
            <person name="Zhao F."/>
            <person name="Cao W."/>
        </authorList>
    </citation>
    <scope>NUCLEOTIDE SEQUENCE</scope>
    <source>
        <strain evidence="1">Rmic-2018</strain>
        <tissue evidence="1">Larvae</tissue>
    </source>
</reference>
<sequence length="335" mass="36741">MEPWYSGLPKNYHLRMVAVDLSLCTAEECGLFVEAVARAPVRSVTVSNVADDGCLQALYDAIRRHNVLHKVTVEDVHLGPADVKVLPCYPETSVVTLSSSHFPDVPALCGAIRELAVCRHISSLRLRFDSYDESLYSATADVMAILGPTVREVKLHAEDFYEADDENRVACQNRLIKAVTSNRNLTRLKLHVAYLNAACCQFVADSVLNSWTLCELSLEALEVPSCAMFLRCLIPGVARNHSLLVASLPDCGDKLGVEMATLQDVAGRNVRFLALASRFVIHYRYGDPYGRDVLPLVAKHPNLVEMVARDGSVTETEAKSMVEGALQIVAPGPYA</sequence>
<accession>A0A9J6ERT1</accession>
<evidence type="ECO:0000313" key="1">
    <source>
        <dbReference type="EMBL" id="KAH8036876.1"/>
    </source>
</evidence>
<dbReference type="AlphaFoldDB" id="A0A9J6ERT1"/>
<dbReference type="EMBL" id="JABSTU010000002">
    <property type="protein sequence ID" value="KAH8036876.1"/>
    <property type="molecule type" value="Genomic_DNA"/>
</dbReference>
<dbReference type="Proteomes" id="UP000821866">
    <property type="component" value="Chromosome 10"/>
</dbReference>
<reference evidence="1" key="1">
    <citation type="journal article" date="2020" name="Cell">
        <title>Large-Scale Comparative Analyses of Tick Genomes Elucidate Their Genetic Diversity and Vector Capacities.</title>
        <authorList>
            <consortium name="Tick Genome and Microbiome Consortium (TIGMIC)"/>
            <person name="Jia N."/>
            <person name="Wang J."/>
            <person name="Shi W."/>
            <person name="Du L."/>
            <person name="Sun Y."/>
            <person name="Zhan W."/>
            <person name="Jiang J.F."/>
            <person name="Wang Q."/>
            <person name="Zhang B."/>
            <person name="Ji P."/>
            <person name="Bell-Sakyi L."/>
            <person name="Cui X.M."/>
            <person name="Yuan T.T."/>
            <person name="Jiang B.G."/>
            <person name="Yang W.F."/>
            <person name="Lam T.T."/>
            <person name="Chang Q.C."/>
            <person name="Ding S.J."/>
            <person name="Wang X.J."/>
            <person name="Zhu J.G."/>
            <person name="Ruan X.D."/>
            <person name="Zhao L."/>
            <person name="Wei J.T."/>
            <person name="Ye R.Z."/>
            <person name="Que T.C."/>
            <person name="Du C.H."/>
            <person name="Zhou Y.H."/>
            <person name="Cheng J.X."/>
            <person name="Dai P.F."/>
            <person name="Guo W.B."/>
            <person name="Han X.H."/>
            <person name="Huang E.J."/>
            <person name="Li L.F."/>
            <person name="Wei W."/>
            <person name="Gao Y.C."/>
            <person name="Liu J.Z."/>
            <person name="Shao H.Z."/>
            <person name="Wang X."/>
            <person name="Wang C.C."/>
            <person name="Yang T.C."/>
            <person name="Huo Q.B."/>
            <person name="Li W."/>
            <person name="Chen H.Y."/>
            <person name="Chen S.E."/>
            <person name="Zhou L.G."/>
            <person name="Ni X.B."/>
            <person name="Tian J.H."/>
            <person name="Sheng Y."/>
            <person name="Liu T."/>
            <person name="Pan Y.S."/>
            <person name="Xia L.Y."/>
            <person name="Li J."/>
            <person name="Zhao F."/>
            <person name="Cao W.C."/>
        </authorList>
    </citation>
    <scope>NUCLEOTIDE SEQUENCE</scope>
    <source>
        <strain evidence="1">Rmic-2018</strain>
    </source>
</reference>
<gene>
    <name evidence="1" type="ORF">HPB51_006145</name>
</gene>
<organism evidence="1 2">
    <name type="scientific">Rhipicephalus microplus</name>
    <name type="common">Cattle tick</name>
    <name type="synonym">Boophilus microplus</name>
    <dbReference type="NCBI Taxonomy" id="6941"/>
    <lineage>
        <taxon>Eukaryota</taxon>
        <taxon>Metazoa</taxon>
        <taxon>Ecdysozoa</taxon>
        <taxon>Arthropoda</taxon>
        <taxon>Chelicerata</taxon>
        <taxon>Arachnida</taxon>
        <taxon>Acari</taxon>
        <taxon>Parasitiformes</taxon>
        <taxon>Ixodida</taxon>
        <taxon>Ixodoidea</taxon>
        <taxon>Ixodidae</taxon>
        <taxon>Rhipicephalinae</taxon>
        <taxon>Rhipicephalus</taxon>
        <taxon>Boophilus</taxon>
    </lineage>
</organism>
<proteinExistence type="predicted"/>